<keyword evidence="1" id="KW-0812">Transmembrane</keyword>
<protein>
    <submittedName>
        <fullName evidence="2">Uncharacterized protein</fullName>
    </submittedName>
</protein>
<accession>A0ABY4KGU6</accession>
<sequence>MILQKLQFTLFFLIGFALFWYVAPIGTSIFKKRLTKINPGLVEKAPWYFTIVHYLTRFMAVMCLVYIVLVWLGVIKFQS</sequence>
<gene>
    <name evidence="2" type="ORF">M0M57_13465</name>
</gene>
<dbReference type="Proteomes" id="UP000830583">
    <property type="component" value="Chromosome"/>
</dbReference>
<keyword evidence="3" id="KW-1185">Reference proteome</keyword>
<dbReference type="EMBL" id="CP096205">
    <property type="protein sequence ID" value="UPQ78625.1"/>
    <property type="molecule type" value="Genomic_DNA"/>
</dbReference>
<proteinExistence type="predicted"/>
<evidence type="ECO:0000313" key="2">
    <source>
        <dbReference type="EMBL" id="UPQ78625.1"/>
    </source>
</evidence>
<keyword evidence="1" id="KW-0472">Membrane</keyword>
<dbReference type="RefSeq" id="WP_248433555.1">
    <property type="nucleotide sequence ID" value="NZ_CP096205.1"/>
</dbReference>
<evidence type="ECO:0000313" key="3">
    <source>
        <dbReference type="Proteomes" id="UP000830583"/>
    </source>
</evidence>
<evidence type="ECO:0000256" key="1">
    <source>
        <dbReference type="SAM" id="Phobius"/>
    </source>
</evidence>
<feature type="transmembrane region" description="Helical" evidence="1">
    <location>
        <begin position="51"/>
        <end position="74"/>
    </location>
</feature>
<reference evidence="2" key="1">
    <citation type="submission" date="2022-04" db="EMBL/GenBank/DDBJ databases">
        <title>Consumption of N2O by Flavobacterium azooxidireducens sp. nov. isolated from Decomposing Leaf Litter of Phragmites australis (Cav.).</title>
        <authorList>
            <person name="Behrendt U."/>
            <person name="Spanner T."/>
            <person name="Augustin J."/>
            <person name="Horn M.A."/>
            <person name="Kolb S."/>
            <person name="Ulrich A."/>
        </authorList>
    </citation>
    <scope>NUCLEOTIDE SEQUENCE</scope>
    <source>
        <strain evidence="2">IGB 4-14</strain>
    </source>
</reference>
<name>A0ABY4KGU6_9FLAO</name>
<keyword evidence="1" id="KW-1133">Transmembrane helix</keyword>
<organism evidence="2 3">
    <name type="scientific">Flavobacterium azooxidireducens</name>
    <dbReference type="NCBI Taxonomy" id="1871076"/>
    <lineage>
        <taxon>Bacteria</taxon>
        <taxon>Pseudomonadati</taxon>
        <taxon>Bacteroidota</taxon>
        <taxon>Flavobacteriia</taxon>
        <taxon>Flavobacteriales</taxon>
        <taxon>Flavobacteriaceae</taxon>
        <taxon>Flavobacterium</taxon>
    </lineage>
</organism>
<feature type="transmembrane region" description="Helical" evidence="1">
    <location>
        <begin position="6"/>
        <end position="30"/>
    </location>
</feature>